<evidence type="ECO:0000313" key="2">
    <source>
        <dbReference type="Proteomes" id="UP000317036"/>
    </source>
</evidence>
<reference evidence="1 2" key="1">
    <citation type="submission" date="2019-07" db="EMBL/GenBank/DDBJ databases">
        <authorList>
            <person name="Kim J."/>
        </authorList>
    </citation>
    <scope>NUCLEOTIDE SEQUENCE [LARGE SCALE GENOMIC DNA]</scope>
    <source>
        <strain evidence="1 2">JC52</strain>
    </source>
</reference>
<name>A0A559KBB5_9BACL</name>
<proteinExistence type="predicted"/>
<comment type="caution">
    <text evidence="1">The sequence shown here is derived from an EMBL/GenBank/DDBJ whole genome shotgun (WGS) entry which is preliminary data.</text>
</comment>
<accession>A0A559KBB5</accession>
<dbReference type="Gene3D" id="1.25.40.10">
    <property type="entry name" value="Tetratricopeptide repeat domain"/>
    <property type="match status" value="1"/>
</dbReference>
<evidence type="ECO:0000313" key="1">
    <source>
        <dbReference type="EMBL" id="TVY09424.1"/>
    </source>
</evidence>
<gene>
    <name evidence="1" type="ORF">FPZ49_13345</name>
</gene>
<dbReference type="AlphaFoldDB" id="A0A559KBB5"/>
<dbReference type="InterPro" id="IPR011990">
    <property type="entry name" value="TPR-like_helical_dom_sf"/>
</dbReference>
<dbReference type="Proteomes" id="UP000317036">
    <property type="component" value="Unassembled WGS sequence"/>
</dbReference>
<keyword evidence="2" id="KW-1185">Reference proteome</keyword>
<dbReference type="OrthoDB" id="9780343at2"/>
<organism evidence="1 2">
    <name type="scientific">Paenibacillus cremeus</name>
    <dbReference type="NCBI Taxonomy" id="2163881"/>
    <lineage>
        <taxon>Bacteria</taxon>
        <taxon>Bacillati</taxon>
        <taxon>Bacillota</taxon>
        <taxon>Bacilli</taxon>
        <taxon>Bacillales</taxon>
        <taxon>Paenibacillaceae</taxon>
        <taxon>Paenibacillus</taxon>
    </lineage>
</organism>
<dbReference type="SUPFAM" id="SSF81901">
    <property type="entry name" value="HCP-like"/>
    <property type="match status" value="1"/>
</dbReference>
<dbReference type="RefSeq" id="WP_144847387.1">
    <property type="nucleotide sequence ID" value="NZ_VNJI01000014.1"/>
</dbReference>
<dbReference type="Pfam" id="PF09986">
    <property type="entry name" value="DUF2225"/>
    <property type="match status" value="1"/>
</dbReference>
<dbReference type="EMBL" id="VNJI01000014">
    <property type="protein sequence ID" value="TVY09424.1"/>
    <property type="molecule type" value="Genomic_DNA"/>
</dbReference>
<dbReference type="InterPro" id="IPR018708">
    <property type="entry name" value="DUF2225"/>
</dbReference>
<sequence length="235" mass="27758">MVEPLYLVKVTCPHCDFEYKTSRVRPSFKKSSGSDTDFCLYYKAINPDFYVVRVCPFCGFACTESSAEHLTAVQKKLFSEKVAEQWVPRDYGGERNWDDALYTYKLGLLSCQIIGEKNRVIAGLLHHIAWLYREKGDRGQENRFLQYALDEYTRVFETEQNEVNNARLMYLLGELNRRLKNYNQAVRWFARVINDRRIMDAGIIRACREQWQVTREDMQAEQFELDEEARLLKES</sequence>
<protein>
    <submittedName>
        <fullName evidence="1">DUF2225 domain-containing protein</fullName>
    </submittedName>
</protein>